<proteinExistence type="predicted"/>
<evidence type="ECO:0000313" key="3">
    <source>
        <dbReference type="Proteomes" id="UP000018201"/>
    </source>
</evidence>
<keyword evidence="1" id="KW-0472">Membrane</keyword>
<feature type="transmembrane region" description="Helical" evidence="1">
    <location>
        <begin position="351"/>
        <end position="374"/>
    </location>
</feature>
<dbReference type="VEuPathDB" id="ToxoDB:EPH_0005350"/>
<dbReference type="OrthoDB" id="346057at2759"/>
<feature type="transmembrane region" description="Helical" evidence="1">
    <location>
        <begin position="106"/>
        <end position="124"/>
    </location>
</feature>
<dbReference type="EMBL" id="HG697395">
    <property type="protein sequence ID" value="CDI87400.1"/>
    <property type="molecule type" value="Genomic_DNA"/>
</dbReference>
<dbReference type="AlphaFoldDB" id="U6H4L7"/>
<dbReference type="Proteomes" id="UP000018201">
    <property type="component" value="Unassembled WGS sequence"/>
</dbReference>
<keyword evidence="1" id="KW-1133">Transmembrane helix</keyword>
<gene>
    <name evidence="2" type="ORF">EPH_0005350</name>
</gene>
<reference evidence="2" key="2">
    <citation type="submission" date="2013-10" db="EMBL/GenBank/DDBJ databases">
        <authorList>
            <person name="Aslett M."/>
        </authorList>
    </citation>
    <scope>NUCLEOTIDE SEQUENCE [LARGE SCALE GENOMIC DNA]</scope>
    <source>
        <strain evidence="2">Houghton</strain>
    </source>
</reference>
<evidence type="ECO:0000256" key="1">
    <source>
        <dbReference type="SAM" id="Phobius"/>
    </source>
</evidence>
<reference evidence="2" key="1">
    <citation type="submission" date="2013-10" db="EMBL/GenBank/DDBJ databases">
        <title>Genomic analysis of the causative agents of coccidiosis in chickens.</title>
        <authorList>
            <person name="Reid A.J."/>
            <person name="Blake D."/>
            <person name="Billington K."/>
            <person name="Browne H."/>
            <person name="Dunn M."/>
            <person name="Hung S."/>
            <person name="Kawahara F."/>
            <person name="Miranda-Saavedra D."/>
            <person name="Mourier T."/>
            <person name="Nagra H."/>
            <person name="Otto T.D."/>
            <person name="Rawlings N."/>
            <person name="Sanchez A."/>
            <person name="Sanders M."/>
            <person name="Subramaniam C."/>
            <person name="Tay Y."/>
            <person name="Dear P."/>
            <person name="Doerig C."/>
            <person name="Gruber A."/>
            <person name="Parkinson J."/>
            <person name="Shirley M."/>
            <person name="Wan K.L."/>
            <person name="Berriman M."/>
            <person name="Tomley F."/>
            <person name="Pain A."/>
        </authorList>
    </citation>
    <scope>NUCLEOTIDE SEQUENCE [LARGE SCALE GENOMIC DNA]</scope>
    <source>
        <strain evidence="2">Houghton</strain>
    </source>
</reference>
<feature type="transmembrane region" description="Helical" evidence="1">
    <location>
        <begin position="394"/>
        <end position="418"/>
    </location>
</feature>
<sequence>MEKPLQPWGTDAAAAPLLRESKQCDAPTMVSLTQEGDRAKRRHLEKRLLLEGSNSTSLGDVLRGQTPLMRREMFRRRLFPIRFEESAKNVEEVQQLLKQRQPVSQLVVSLLYLASLLLFLSYALEITKIFEAADGIASPIKSALAPTLSSFNSISYEVAKAEQTTLAPASVTVTPDSGKPVDILTVELEDVDGFDLGYEGIWPIAATGGASAIAAAKLRADNPLTSPPGSRLTYSYPFAASGENKAFSGRGGHYQVICEDSMEAAQNALQQNQAASRYPPWFVPLPVIADRRTISTVVDFFVINPVTETFSHCAVLFSFTSSGTLQRPLVWVSSLIPFSAQSDGLVRYTSLGLMLAFMLLYALCDLATSAAFLLGGILGNYDVYTMASVDPVLAGIFFVPLLLLFSVFGFTFLIAMVLRKYDFCAQSIEQSLIKYKLDEQGLFRTRYEWLRCALTKMVMGFWRAVCGCRTRERLEMLAADEFEDDMREAGELKTLENKKKGLRQHKKSGSDYYRRNSKEDSQSFCDEYDDAPPQYPSWVWQAIGMEDPLSVYAAQPAVERGFYVDPASMAEYTKTYGFFREFDATDFASKEESYFMPNLAASTVPKAPAPSVAKVYLLVRHQMQKDHQDAWKKLFVLAFVAILIGTVSLQLSVDAAAEAREMAGRAVSSTAFPLSPVTFTCADPTLGLSDVHASIVLPTQPLFGISTPQDLYSWLAADEGLMTFLVSSSNTPLFSQAFPQLTKPDGRLIVLFFRRLDLSDTFSQRAELGVLTVPVCKLPSA</sequence>
<protein>
    <recommendedName>
        <fullName evidence="4">Polycystin cation channel PKD1/PKD2 domain-containing protein</fullName>
    </recommendedName>
</protein>
<feature type="transmembrane region" description="Helical" evidence="1">
    <location>
        <begin position="634"/>
        <end position="653"/>
    </location>
</feature>
<organism evidence="2 3">
    <name type="scientific">Eimeria praecox</name>
    <dbReference type="NCBI Taxonomy" id="51316"/>
    <lineage>
        <taxon>Eukaryota</taxon>
        <taxon>Sar</taxon>
        <taxon>Alveolata</taxon>
        <taxon>Apicomplexa</taxon>
        <taxon>Conoidasida</taxon>
        <taxon>Coccidia</taxon>
        <taxon>Eucoccidiorida</taxon>
        <taxon>Eimeriorina</taxon>
        <taxon>Eimeriidae</taxon>
        <taxon>Eimeria</taxon>
    </lineage>
</organism>
<accession>U6H4L7</accession>
<evidence type="ECO:0000313" key="2">
    <source>
        <dbReference type="EMBL" id="CDI87400.1"/>
    </source>
</evidence>
<keyword evidence="1" id="KW-0812">Transmembrane</keyword>
<keyword evidence="3" id="KW-1185">Reference proteome</keyword>
<evidence type="ECO:0008006" key="4">
    <source>
        <dbReference type="Google" id="ProtNLM"/>
    </source>
</evidence>
<name>U6H4L7_9EIME</name>